<dbReference type="InterPro" id="IPR024185">
    <property type="entry name" value="FTHF_cligase-like_sf"/>
</dbReference>
<evidence type="ECO:0000256" key="1">
    <source>
        <dbReference type="ARBA" id="ARBA00010638"/>
    </source>
</evidence>
<dbReference type="EC" id="6.3.3.2" evidence="4"/>
<name>A0ABS3N1Y3_9BACI</name>
<sequence>MDKKHLRTLIKQRLAEMAEETFRHYSREIQQQLFTLDSWQAAQTIAVTISNGREVDTTNIIERAWQDKKRIVVPKCDPKTNTMEFRQMTSFDQLERVFFGLLEPKVLETEKVSPNQIDLMIIPGICYDRRGYRIGYGGGYFDRYLTHYKNHTLSLAFSTQIVEEVPTEPHDLPVSTIITECEVIN</sequence>
<dbReference type="PANTHER" id="PTHR23407">
    <property type="entry name" value="ATPASE INHIBITOR/5-FORMYLTETRAHYDROFOLATE CYCLO-LIGASE"/>
    <property type="match status" value="1"/>
</dbReference>
<evidence type="ECO:0000256" key="4">
    <source>
        <dbReference type="RuleBase" id="RU361279"/>
    </source>
</evidence>
<keyword evidence="2 4" id="KW-0547">Nucleotide-binding</keyword>
<keyword evidence="4" id="KW-0460">Magnesium</keyword>
<dbReference type="EMBL" id="JAGDEL010000007">
    <property type="protein sequence ID" value="MBO1512316.1"/>
    <property type="molecule type" value="Genomic_DNA"/>
</dbReference>
<comment type="cofactor">
    <cofactor evidence="4">
        <name>Mg(2+)</name>
        <dbReference type="ChEBI" id="CHEBI:18420"/>
    </cofactor>
</comment>
<keyword evidence="4" id="KW-0479">Metal-binding</keyword>
<dbReference type="InterPro" id="IPR037171">
    <property type="entry name" value="NagB/RpiA_transferase-like"/>
</dbReference>
<evidence type="ECO:0000256" key="3">
    <source>
        <dbReference type="ARBA" id="ARBA00022840"/>
    </source>
</evidence>
<reference evidence="5 6" key="1">
    <citation type="submission" date="2021-03" db="EMBL/GenBank/DDBJ databases">
        <title>Whole genome sequence of Metabacillus bambusae BG109.</title>
        <authorList>
            <person name="Jeong J.W."/>
        </authorList>
    </citation>
    <scope>NUCLEOTIDE SEQUENCE [LARGE SCALE GENOMIC DNA]</scope>
    <source>
        <strain evidence="5 6">BG109</strain>
    </source>
</reference>
<dbReference type="GO" id="GO:0030272">
    <property type="term" value="F:5-formyltetrahydrofolate cyclo-ligase activity"/>
    <property type="evidence" value="ECO:0007669"/>
    <property type="project" value="UniProtKB-EC"/>
</dbReference>
<dbReference type="Gene3D" id="3.40.50.10420">
    <property type="entry name" value="NagB/RpiA/CoA transferase-like"/>
    <property type="match status" value="1"/>
</dbReference>
<evidence type="ECO:0000313" key="6">
    <source>
        <dbReference type="Proteomes" id="UP000663981"/>
    </source>
</evidence>
<dbReference type="RefSeq" id="WP_207978247.1">
    <property type="nucleotide sequence ID" value="NZ_JAGDEL010000007.1"/>
</dbReference>
<gene>
    <name evidence="5" type="ORF">I7822_11620</name>
</gene>
<keyword evidence="5" id="KW-0436">Ligase</keyword>
<proteinExistence type="inferred from homology"/>
<evidence type="ECO:0000256" key="2">
    <source>
        <dbReference type="ARBA" id="ARBA00022741"/>
    </source>
</evidence>
<comment type="catalytic activity">
    <reaction evidence="4">
        <text>(6S)-5-formyl-5,6,7,8-tetrahydrofolate + ATP = (6R)-5,10-methenyltetrahydrofolate + ADP + phosphate</text>
        <dbReference type="Rhea" id="RHEA:10488"/>
        <dbReference type="ChEBI" id="CHEBI:30616"/>
        <dbReference type="ChEBI" id="CHEBI:43474"/>
        <dbReference type="ChEBI" id="CHEBI:57455"/>
        <dbReference type="ChEBI" id="CHEBI:57457"/>
        <dbReference type="ChEBI" id="CHEBI:456216"/>
        <dbReference type="EC" id="6.3.3.2"/>
    </reaction>
</comment>
<comment type="similarity">
    <text evidence="1 4">Belongs to the 5-formyltetrahydrofolate cyclo-ligase family.</text>
</comment>
<dbReference type="SUPFAM" id="SSF100950">
    <property type="entry name" value="NagB/RpiA/CoA transferase-like"/>
    <property type="match status" value="1"/>
</dbReference>
<dbReference type="Pfam" id="PF01812">
    <property type="entry name" value="5-FTHF_cyc-lig"/>
    <property type="match status" value="1"/>
</dbReference>
<accession>A0ABS3N1Y3</accession>
<organism evidence="5 6">
    <name type="scientific">Metabacillus bambusae</name>
    <dbReference type="NCBI Taxonomy" id="2795218"/>
    <lineage>
        <taxon>Bacteria</taxon>
        <taxon>Bacillati</taxon>
        <taxon>Bacillota</taxon>
        <taxon>Bacilli</taxon>
        <taxon>Bacillales</taxon>
        <taxon>Bacillaceae</taxon>
        <taxon>Metabacillus</taxon>
    </lineage>
</organism>
<dbReference type="PIRSF" id="PIRSF006806">
    <property type="entry name" value="FTHF_cligase"/>
    <property type="match status" value="1"/>
</dbReference>
<dbReference type="Proteomes" id="UP000663981">
    <property type="component" value="Unassembled WGS sequence"/>
</dbReference>
<dbReference type="NCBIfam" id="TIGR02727">
    <property type="entry name" value="MTHFS_bact"/>
    <property type="match status" value="1"/>
</dbReference>
<dbReference type="InterPro" id="IPR002698">
    <property type="entry name" value="FTHF_cligase"/>
</dbReference>
<dbReference type="PANTHER" id="PTHR23407:SF1">
    <property type="entry name" value="5-FORMYLTETRAHYDROFOLATE CYCLO-LIGASE"/>
    <property type="match status" value="1"/>
</dbReference>
<evidence type="ECO:0000313" key="5">
    <source>
        <dbReference type="EMBL" id="MBO1512316.1"/>
    </source>
</evidence>
<protein>
    <recommendedName>
        <fullName evidence="4">5-formyltetrahydrofolate cyclo-ligase</fullName>
        <ecNumber evidence="4">6.3.3.2</ecNumber>
    </recommendedName>
</protein>
<comment type="caution">
    <text evidence="5">The sequence shown here is derived from an EMBL/GenBank/DDBJ whole genome shotgun (WGS) entry which is preliminary data.</text>
</comment>
<keyword evidence="3 4" id="KW-0067">ATP-binding</keyword>
<keyword evidence="6" id="KW-1185">Reference proteome</keyword>